<evidence type="ECO:0000256" key="1">
    <source>
        <dbReference type="SAM" id="MobiDB-lite"/>
    </source>
</evidence>
<dbReference type="NCBIfam" id="TIGR03696">
    <property type="entry name" value="Rhs_assc_core"/>
    <property type="match status" value="1"/>
</dbReference>
<sequence length="304" mass="34794">MTNNVDTNKEPRSRHFYQNEHMATHHSTRGNRHTLWGQGTPIAQLGQPQGVRLLQIDQANSVIGMPPEVLTYSPYGHLELRETLGLIAFNGQWLDPAIDGYMLGNGHRLVKTGLSRFTSPDALSPFDRGGNNSYVYCAGDPINKVDPSGRSFSLLKWVRQKYGYEHLYKRAAGTITTEEDAKKYSFSSNERRAWKSHYNDLIDQNNSNLSKYEARTRPNYAWKSEVPASPSDREKLGRAQLLQSQLEAERNVMKHQIVIDGKTRYTTAKNQRIFERLLNNNRIEIEPPELTQQNNSVRKDTPNH</sequence>
<reference evidence="2 3" key="1">
    <citation type="submission" date="2020-07" db="EMBL/GenBank/DDBJ databases">
        <title>Diversity of carbapenemase encoding genes among Pseudomonas putida group clinical isolates in a tertiary Brazilian hospital.</title>
        <authorList>
            <person name="Alberto-Lei F."/>
            <person name="Nodari C.S."/>
            <person name="Streling A.P."/>
            <person name="Paulino J.T."/>
            <person name="Bessa-Neto F.O."/>
            <person name="Cayo R."/>
            <person name="Gales A.C."/>
        </authorList>
    </citation>
    <scope>NUCLEOTIDE SEQUENCE [LARGE SCALE GENOMIC DNA]</scope>
    <source>
        <strain evidence="2 3">12273</strain>
    </source>
</reference>
<accession>A0A7W2LQ63</accession>
<dbReference type="AlphaFoldDB" id="A0A7W2LQ63"/>
<proteinExistence type="predicted"/>
<dbReference type="InterPro" id="IPR022385">
    <property type="entry name" value="Rhs_assc_core"/>
</dbReference>
<protein>
    <submittedName>
        <fullName evidence="2">RHS repeat-associated core domain-containing protein</fullName>
    </submittedName>
</protein>
<evidence type="ECO:0000313" key="2">
    <source>
        <dbReference type="EMBL" id="MBA6145024.1"/>
    </source>
</evidence>
<feature type="region of interest" description="Disordered" evidence="1">
    <location>
        <begin position="285"/>
        <end position="304"/>
    </location>
</feature>
<organism evidence="2 3">
    <name type="scientific">Pseudomonas juntendi</name>
    <dbReference type="NCBI Taxonomy" id="2666183"/>
    <lineage>
        <taxon>Bacteria</taxon>
        <taxon>Pseudomonadati</taxon>
        <taxon>Pseudomonadota</taxon>
        <taxon>Gammaproteobacteria</taxon>
        <taxon>Pseudomonadales</taxon>
        <taxon>Pseudomonadaceae</taxon>
        <taxon>Pseudomonas</taxon>
    </lineage>
</organism>
<comment type="caution">
    <text evidence="2">The sequence shown here is derived from an EMBL/GenBank/DDBJ whole genome shotgun (WGS) entry which is preliminary data.</text>
</comment>
<dbReference type="Gene3D" id="2.180.10.10">
    <property type="entry name" value="RHS repeat-associated core"/>
    <property type="match status" value="1"/>
</dbReference>
<dbReference type="Proteomes" id="UP000590738">
    <property type="component" value="Unassembled WGS sequence"/>
</dbReference>
<dbReference type="EMBL" id="JACGCZ010000047">
    <property type="protein sequence ID" value="MBA6145024.1"/>
    <property type="molecule type" value="Genomic_DNA"/>
</dbReference>
<name>A0A7W2LQ63_9PSED</name>
<gene>
    <name evidence="2" type="ORF">H4B97_21550</name>
</gene>
<evidence type="ECO:0000313" key="3">
    <source>
        <dbReference type="Proteomes" id="UP000590738"/>
    </source>
</evidence>